<keyword evidence="2 4" id="KW-0067">ATP-binding</keyword>
<name>A0ABN1JGJ4_9CLOT</name>
<dbReference type="Pfam" id="PF00005">
    <property type="entry name" value="ABC_tran"/>
    <property type="match status" value="1"/>
</dbReference>
<dbReference type="InterPro" id="IPR003593">
    <property type="entry name" value="AAA+_ATPase"/>
</dbReference>
<proteinExistence type="predicted"/>
<feature type="domain" description="ABC transporter" evidence="3">
    <location>
        <begin position="5"/>
        <end position="227"/>
    </location>
</feature>
<evidence type="ECO:0000313" key="4">
    <source>
        <dbReference type="EMBL" id="GAA0739383.1"/>
    </source>
</evidence>
<keyword evidence="1" id="KW-0547">Nucleotide-binding</keyword>
<evidence type="ECO:0000259" key="3">
    <source>
        <dbReference type="PROSITE" id="PS50893"/>
    </source>
</evidence>
<dbReference type="InterPro" id="IPR003439">
    <property type="entry name" value="ABC_transporter-like_ATP-bd"/>
</dbReference>
<dbReference type="PROSITE" id="PS50893">
    <property type="entry name" value="ABC_TRANSPORTER_2"/>
    <property type="match status" value="1"/>
</dbReference>
<dbReference type="InterPro" id="IPR027417">
    <property type="entry name" value="P-loop_NTPase"/>
</dbReference>
<gene>
    <name evidence="4" type="ORF">GCM10008906_18110</name>
</gene>
<protein>
    <submittedName>
        <fullName evidence="4">ABC transporter ATP-binding protein</fullName>
    </submittedName>
</protein>
<keyword evidence="5" id="KW-1185">Reference proteome</keyword>
<organism evidence="4 5">
    <name type="scientific">Clostridium oceanicum</name>
    <dbReference type="NCBI Taxonomy" id="1543"/>
    <lineage>
        <taxon>Bacteria</taxon>
        <taxon>Bacillati</taxon>
        <taxon>Bacillota</taxon>
        <taxon>Clostridia</taxon>
        <taxon>Eubacteriales</taxon>
        <taxon>Clostridiaceae</taxon>
        <taxon>Clostridium</taxon>
    </lineage>
</organism>
<dbReference type="SUPFAM" id="SSF52540">
    <property type="entry name" value="P-loop containing nucleoside triphosphate hydrolases"/>
    <property type="match status" value="1"/>
</dbReference>
<sequence length="236" mass="27176">MEKFFSCSNLKKSYFQRDILKGIRMEVDKGKIVGLLGPSGSGKTTLLKIIAGISKCSSGEVLIDGVKPGIETKSKVSYLPDRNFLYKWMRVKDSIEFFKDFYKDFDEERCNKLIKFMDLNIKSKITSLPKGELEKLLLTLVFCRKSKLYLLDEPLSRVDLITRDKILDIIMNNYTVESSIIIATNLVENTERVFDQVFFIDKGKIILSGNVEDLKMKKGKSIADIYRELFNNEKSY</sequence>
<evidence type="ECO:0000256" key="1">
    <source>
        <dbReference type="ARBA" id="ARBA00022741"/>
    </source>
</evidence>
<dbReference type="RefSeq" id="WP_343760932.1">
    <property type="nucleotide sequence ID" value="NZ_BAAACG010000008.1"/>
</dbReference>
<reference evidence="4 5" key="1">
    <citation type="journal article" date="2019" name="Int. J. Syst. Evol. Microbiol.">
        <title>The Global Catalogue of Microorganisms (GCM) 10K type strain sequencing project: providing services to taxonomists for standard genome sequencing and annotation.</title>
        <authorList>
            <consortium name="The Broad Institute Genomics Platform"/>
            <consortium name="The Broad Institute Genome Sequencing Center for Infectious Disease"/>
            <person name="Wu L."/>
            <person name="Ma J."/>
        </authorList>
    </citation>
    <scope>NUCLEOTIDE SEQUENCE [LARGE SCALE GENOMIC DNA]</scope>
    <source>
        <strain evidence="4 5">JCM 1407</strain>
    </source>
</reference>
<dbReference type="GO" id="GO:0005524">
    <property type="term" value="F:ATP binding"/>
    <property type="evidence" value="ECO:0007669"/>
    <property type="project" value="UniProtKB-KW"/>
</dbReference>
<comment type="caution">
    <text evidence="4">The sequence shown here is derived from an EMBL/GenBank/DDBJ whole genome shotgun (WGS) entry which is preliminary data.</text>
</comment>
<accession>A0ABN1JGJ4</accession>
<dbReference type="Proteomes" id="UP001501510">
    <property type="component" value="Unassembled WGS sequence"/>
</dbReference>
<dbReference type="PANTHER" id="PTHR43158:SF1">
    <property type="entry name" value="ABC TRANSPORTER, ATP-BINDING PROTEIN"/>
    <property type="match status" value="1"/>
</dbReference>
<evidence type="ECO:0000313" key="5">
    <source>
        <dbReference type="Proteomes" id="UP001501510"/>
    </source>
</evidence>
<dbReference type="SMART" id="SM00382">
    <property type="entry name" value="AAA"/>
    <property type="match status" value="1"/>
</dbReference>
<evidence type="ECO:0000256" key="2">
    <source>
        <dbReference type="ARBA" id="ARBA00022840"/>
    </source>
</evidence>
<dbReference type="EMBL" id="BAAACG010000008">
    <property type="protein sequence ID" value="GAA0739383.1"/>
    <property type="molecule type" value="Genomic_DNA"/>
</dbReference>
<dbReference type="PANTHER" id="PTHR43158">
    <property type="entry name" value="SKFA PEPTIDE EXPORT ATP-BINDING PROTEIN SKFE"/>
    <property type="match status" value="1"/>
</dbReference>
<dbReference type="Gene3D" id="3.40.50.300">
    <property type="entry name" value="P-loop containing nucleotide triphosphate hydrolases"/>
    <property type="match status" value="1"/>
</dbReference>